<sequence length="1128" mass="129981">MNNDLILVVNQIEQALSLLHDPKSNNKQREESQVFLEEIKARANAHSYAIAIITSSSNDILKHFALHIIETLVKNKWYESNDQERELIKKEILELMRRIPSNEPKFIKEKLVTILVDVIKRDWPQRWMNLLTSLIEISKISDTQTELVLSTFGLLPHDIIFDSGSTSQVLSDQRRKDLMTGINLAVTSLFEYFYQLLESKYTQYKQPAGQSPQQTKQVIHLINVLLTTLRSYIEWVPSKVIFDHKLDHIFCQLILDVPFRMGACENLILFLGRKGRPDERIELIQTPFNYIENFLNAIKISSDFEDDYSFHKRITQALTILGTVHLNAYDDKHKIPNNYNIYLQLMLQMVSHPSILLSSFVLPFWHTFIKVESLELSYLEEVTKQIMETMLAKFVRIGDPEKSDSEQSKYSEIDFGTTKEWSNFFGGVRTRYLDIIKLITIQRREMAYIFIATKVADVLDALKANSNVNSLSHEQTLLLESHSHVLDSILLNIKDFTTDSSLFFNKEQQKSNITQLTDRVLNLLFEINSLEPNVTSFQIDCLQAYILYYQTNPESIKFLLNKIVPLIPFPGLDNPNRSYQNSVLHTRRRAISSLIGISTNISHLMKPYFNILYTSVVELFQKNVITETEKVMLFHLLIVFSNNLPSYQQTLDFYKGILTPIIEQWVSSEMTTALSSPDALIQYLGLSIGDSTNLDASFVSRRKNIQYVASTLQIFWKKSQIPTNSSDELFAPFISNGISYNGRWPISSFVKQVLPGVLSLTRTLHQLWMPEYRSKIHPSLSAIFNLDDSITAPLLGFEYHKEQKSESPNVTFLRNLLDCLRDACYEIVGYGFSHSDELFSLPDLSLVLLDSVFSYLESIENRHLKLLIKHILNYLIKNCPTKLESTIFEPILPLLFSILFNRIKAGWEVIKSRSQKGEKENEKNEIVEDKILRDISMEFLMCSSNLISQTPYIFSSIDIMTPMVYGISSCLMATDTPILKKSLVVSAQILDHEKLNDPKFLKLIGLEMFGCCIKILIVNKFAEFSNDFQSIIRLIYMKYYQICNYPQEILLSLPNITTSILQAFNNDLASTRSEKTQKVLFKKLLQDVIGIPLNKLKKESILDLPEKLFINKISDQSDNVSNISNLFN</sequence>
<dbReference type="Pfam" id="PF08389">
    <property type="entry name" value="Xpo1"/>
    <property type="match status" value="1"/>
</dbReference>
<comment type="similarity">
    <text evidence="1">Belongs to the exportin family.</text>
</comment>
<dbReference type="Proteomes" id="UP001344447">
    <property type="component" value="Unassembled WGS sequence"/>
</dbReference>
<dbReference type="GO" id="GO:0005737">
    <property type="term" value="C:cytoplasm"/>
    <property type="evidence" value="ECO:0007669"/>
    <property type="project" value="TreeGrafter"/>
</dbReference>
<dbReference type="Pfam" id="PF19273">
    <property type="entry name" value="Exportin-5"/>
    <property type="match status" value="1"/>
</dbReference>
<dbReference type="InterPro" id="IPR011989">
    <property type="entry name" value="ARM-like"/>
</dbReference>
<dbReference type="Gene3D" id="1.25.10.10">
    <property type="entry name" value="Leucine-rich Repeat Variant"/>
    <property type="match status" value="1"/>
</dbReference>
<dbReference type="GO" id="GO:0006611">
    <property type="term" value="P:protein export from nucleus"/>
    <property type="evidence" value="ECO:0007669"/>
    <property type="project" value="InterPro"/>
</dbReference>
<dbReference type="InterPro" id="IPR045478">
    <property type="entry name" value="Exportin-5_C"/>
</dbReference>
<reference evidence="3 4" key="1">
    <citation type="submission" date="2023-11" db="EMBL/GenBank/DDBJ databases">
        <title>Dfirmibasis_genome.</title>
        <authorList>
            <person name="Edelbroek B."/>
            <person name="Kjellin J."/>
            <person name="Jerlstrom-Hultqvist J."/>
            <person name="Soderbom F."/>
        </authorList>
    </citation>
    <scope>NUCLEOTIDE SEQUENCE [LARGE SCALE GENOMIC DNA]</scope>
    <source>
        <strain evidence="3 4">TNS-C-14</strain>
    </source>
</reference>
<dbReference type="InterPro" id="IPR045065">
    <property type="entry name" value="XPO1/5"/>
</dbReference>
<evidence type="ECO:0000259" key="2">
    <source>
        <dbReference type="PROSITE" id="PS50166"/>
    </source>
</evidence>
<dbReference type="GO" id="GO:0031267">
    <property type="term" value="F:small GTPase binding"/>
    <property type="evidence" value="ECO:0007669"/>
    <property type="project" value="InterPro"/>
</dbReference>
<evidence type="ECO:0000313" key="4">
    <source>
        <dbReference type="Proteomes" id="UP001344447"/>
    </source>
</evidence>
<dbReference type="EMBL" id="JAVFKY010000002">
    <property type="protein sequence ID" value="KAK5581104.1"/>
    <property type="molecule type" value="Genomic_DNA"/>
</dbReference>
<dbReference type="InterPro" id="IPR001494">
    <property type="entry name" value="Importin-beta_N"/>
</dbReference>
<dbReference type="SUPFAM" id="SSF48371">
    <property type="entry name" value="ARM repeat"/>
    <property type="match status" value="1"/>
</dbReference>
<comment type="caution">
    <text evidence="3">The sequence shown here is derived from an EMBL/GenBank/DDBJ whole genome shotgun (WGS) entry which is preliminary data.</text>
</comment>
<evidence type="ECO:0000313" key="3">
    <source>
        <dbReference type="EMBL" id="KAK5581104.1"/>
    </source>
</evidence>
<dbReference type="GO" id="GO:0006405">
    <property type="term" value="P:RNA export from nucleus"/>
    <property type="evidence" value="ECO:0007669"/>
    <property type="project" value="TreeGrafter"/>
</dbReference>
<organism evidence="3 4">
    <name type="scientific">Dictyostelium firmibasis</name>
    <dbReference type="NCBI Taxonomy" id="79012"/>
    <lineage>
        <taxon>Eukaryota</taxon>
        <taxon>Amoebozoa</taxon>
        <taxon>Evosea</taxon>
        <taxon>Eumycetozoa</taxon>
        <taxon>Dictyostelia</taxon>
        <taxon>Dictyosteliales</taxon>
        <taxon>Dictyosteliaceae</taxon>
        <taxon>Dictyostelium</taxon>
    </lineage>
</organism>
<dbReference type="PANTHER" id="PTHR11223">
    <property type="entry name" value="EXPORTIN 1/5"/>
    <property type="match status" value="1"/>
</dbReference>
<gene>
    <name evidence="3" type="ORF">RB653_001132</name>
</gene>
<dbReference type="PROSITE" id="PS50166">
    <property type="entry name" value="IMPORTIN_B_NT"/>
    <property type="match status" value="1"/>
</dbReference>
<dbReference type="AlphaFoldDB" id="A0AAN7YR81"/>
<name>A0AAN7YR81_9MYCE</name>
<proteinExistence type="inferred from homology"/>
<feature type="domain" description="Importin N-terminal" evidence="2">
    <location>
        <begin position="32"/>
        <end position="117"/>
    </location>
</feature>
<dbReference type="GO" id="GO:0005049">
    <property type="term" value="F:nuclear export signal receptor activity"/>
    <property type="evidence" value="ECO:0007669"/>
    <property type="project" value="InterPro"/>
</dbReference>
<evidence type="ECO:0000256" key="1">
    <source>
        <dbReference type="ARBA" id="ARBA00009466"/>
    </source>
</evidence>
<dbReference type="GO" id="GO:0005634">
    <property type="term" value="C:nucleus"/>
    <property type="evidence" value="ECO:0007669"/>
    <property type="project" value="TreeGrafter"/>
</dbReference>
<dbReference type="SMART" id="SM00913">
    <property type="entry name" value="IBN_N"/>
    <property type="match status" value="1"/>
</dbReference>
<dbReference type="PANTHER" id="PTHR11223:SF3">
    <property type="entry name" value="EXPORTIN-5"/>
    <property type="match status" value="1"/>
</dbReference>
<keyword evidence="4" id="KW-1185">Reference proteome</keyword>
<accession>A0AAN7YR81</accession>
<dbReference type="GO" id="GO:0042565">
    <property type="term" value="C:RNA nuclear export complex"/>
    <property type="evidence" value="ECO:0007669"/>
    <property type="project" value="TreeGrafter"/>
</dbReference>
<dbReference type="InterPro" id="IPR013598">
    <property type="entry name" value="Exportin-1/Importin-b-like"/>
</dbReference>
<dbReference type="FunFam" id="1.25.10.10:FF:000375">
    <property type="entry name" value="Predicted protein"/>
    <property type="match status" value="1"/>
</dbReference>
<dbReference type="InterPro" id="IPR016024">
    <property type="entry name" value="ARM-type_fold"/>
</dbReference>
<dbReference type="GO" id="GO:0003723">
    <property type="term" value="F:RNA binding"/>
    <property type="evidence" value="ECO:0007669"/>
    <property type="project" value="TreeGrafter"/>
</dbReference>
<protein>
    <recommendedName>
        <fullName evidence="2">Importin N-terminal domain-containing protein</fullName>
    </recommendedName>
</protein>